<feature type="region of interest" description="Disordered" evidence="1">
    <location>
        <begin position="115"/>
        <end position="157"/>
    </location>
</feature>
<comment type="caution">
    <text evidence="3">The sequence shown here is derived from an EMBL/GenBank/DDBJ whole genome shotgun (WGS) entry which is preliminary data.</text>
</comment>
<feature type="compositionally biased region" description="Gly residues" evidence="1">
    <location>
        <begin position="120"/>
        <end position="135"/>
    </location>
</feature>
<dbReference type="Proteomes" id="UP001165080">
    <property type="component" value="Unassembled WGS sequence"/>
</dbReference>
<dbReference type="EMBL" id="BRXU01000004">
    <property type="protein sequence ID" value="GLC51684.1"/>
    <property type="molecule type" value="Genomic_DNA"/>
</dbReference>
<organism evidence="3 4">
    <name type="scientific">Pleodorina starrii</name>
    <dbReference type="NCBI Taxonomy" id="330485"/>
    <lineage>
        <taxon>Eukaryota</taxon>
        <taxon>Viridiplantae</taxon>
        <taxon>Chlorophyta</taxon>
        <taxon>core chlorophytes</taxon>
        <taxon>Chlorophyceae</taxon>
        <taxon>CS clade</taxon>
        <taxon>Chlamydomonadales</taxon>
        <taxon>Volvocaceae</taxon>
        <taxon>Pleodorina</taxon>
    </lineage>
</organism>
<proteinExistence type="predicted"/>
<protein>
    <submittedName>
        <fullName evidence="3">Uncharacterized protein</fullName>
    </submittedName>
</protein>
<keyword evidence="2" id="KW-0472">Membrane</keyword>
<evidence type="ECO:0000256" key="1">
    <source>
        <dbReference type="SAM" id="MobiDB-lite"/>
    </source>
</evidence>
<feature type="transmembrane region" description="Helical" evidence="2">
    <location>
        <begin position="51"/>
        <end position="69"/>
    </location>
</feature>
<keyword evidence="2" id="KW-0812">Transmembrane</keyword>
<gene>
    <name evidence="3" type="primary">PLEST004990</name>
    <name evidence="3" type="ORF">PLESTB_000528900</name>
</gene>
<reference evidence="3 4" key="1">
    <citation type="journal article" date="2023" name="Commun. Biol.">
        <title>Reorganization of the ancestral sex-determining regions during the evolution of trioecy in Pleodorina starrii.</title>
        <authorList>
            <person name="Takahashi K."/>
            <person name="Suzuki S."/>
            <person name="Kawai-Toyooka H."/>
            <person name="Yamamoto K."/>
            <person name="Hamaji T."/>
            <person name="Ootsuki R."/>
            <person name="Yamaguchi H."/>
            <person name="Kawachi M."/>
            <person name="Higashiyama T."/>
            <person name="Nozaki H."/>
        </authorList>
    </citation>
    <scope>NUCLEOTIDE SEQUENCE [LARGE SCALE GENOMIC DNA]</scope>
    <source>
        <strain evidence="3 4">NIES-4479</strain>
    </source>
</reference>
<name>A0A9W6BGM4_9CHLO</name>
<sequence length="157" mass="15645">MASKEAFACLARASSCSPARLLDRQALLQASQVEQLVEPLHAAAGPAGGQLAVSCGMLLACAIALPVVPDLSVSVVALGTFVWSVFQTACTPLPTIIFLSLLCLTAVFGSDGQPPRAGRAAGGGKTVAGSGGGRAQGATAGNAGSSERGGSPRKKRR</sequence>
<keyword evidence="2" id="KW-1133">Transmembrane helix</keyword>
<dbReference type="AlphaFoldDB" id="A0A9W6BGM4"/>
<evidence type="ECO:0000313" key="3">
    <source>
        <dbReference type="EMBL" id="GLC51684.1"/>
    </source>
</evidence>
<evidence type="ECO:0000256" key="2">
    <source>
        <dbReference type="SAM" id="Phobius"/>
    </source>
</evidence>
<feature type="transmembrane region" description="Helical" evidence="2">
    <location>
        <begin position="81"/>
        <end position="109"/>
    </location>
</feature>
<accession>A0A9W6BGM4</accession>
<keyword evidence="4" id="KW-1185">Reference proteome</keyword>
<evidence type="ECO:0000313" key="4">
    <source>
        <dbReference type="Proteomes" id="UP001165080"/>
    </source>
</evidence>